<evidence type="ECO:0000313" key="10">
    <source>
        <dbReference type="EMBL" id="EKO14375.1"/>
    </source>
</evidence>
<evidence type="ECO:0000256" key="2">
    <source>
        <dbReference type="ARBA" id="ARBA00022630"/>
    </source>
</evidence>
<reference evidence="10 11" key="1">
    <citation type="submission" date="2012-10" db="EMBL/GenBank/DDBJ databases">
        <authorList>
            <person name="Harkins D.M."/>
            <person name="Durkin A.S."/>
            <person name="Brinkac L.M."/>
            <person name="Selengut J.D."/>
            <person name="Sanka R."/>
            <person name="DePew J."/>
            <person name="Purushe J."/>
            <person name="Peacock S.J."/>
            <person name="Thaipadungpanit J."/>
            <person name="Wuthiekanun V.W."/>
            <person name="Day N.P."/>
            <person name="Vinetz J.M."/>
            <person name="Sutton G.G."/>
            <person name="Nelson W.C."/>
            <person name="Fouts D.E."/>
        </authorList>
    </citation>
    <scope>NUCLEOTIDE SEQUENCE [LARGE SCALE GENOMIC DNA]</scope>
    <source>
        <strain evidence="10 11">H1</strain>
    </source>
</reference>
<dbReference type="InterPro" id="IPR017938">
    <property type="entry name" value="Riboflavin_synthase-like_b-brl"/>
</dbReference>
<dbReference type="Pfam" id="PF00970">
    <property type="entry name" value="FAD_binding_6"/>
    <property type="match status" value="1"/>
</dbReference>
<evidence type="ECO:0000256" key="3">
    <source>
        <dbReference type="ARBA" id="ARBA00022714"/>
    </source>
</evidence>
<keyword evidence="5" id="KW-0274">FAD</keyword>
<name>A0A0E2AZI0_9LEPT</name>
<evidence type="ECO:0000256" key="5">
    <source>
        <dbReference type="ARBA" id="ARBA00022827"/>
    </source>
</evidence>
<evidence type="ECO:0000256" key="1">
    <source>
        <dbReference type="ARBA" id="ARBA00001974"/>
    </source>
</evidence>
<evidence type="ECO:0000256" key="7">
    <source>
        <dbReference type="ARBA" id="ARBA00023004"/>
    </source>
</evidence>
<dbReference type="GO" id="GO:0050660">
    <property type="term" value="F:flavin adenine dinucleotide binding"/>
    <property type="evidence" value="ECO:0007669"/>
    <property type="project" value="TreeGrafter"/>
</dbReference>
<dbReference type="InterPro" id="IPR008333">
    <property type="entry name" value="Cbr1-like_FAD-bd_dom"/>
</dbReference>
<dbReference type="SUPFAM" id="SSF63380">
    <property type="entry name" value="Riboflavin synthase domain-like"/>
    <property type="match status" value="1"/>
</dbReference>
<keyword evidence="8" id="KW-0411">Iron-sulfur</keyword>
<dbReference type="GO" id="GO:0046872">
    <property type="term" value="F:metal ion binding"/>
    <property type="evidence" value="ECO:0007669"/>
    <property type="project" value="UniProtKB-KW"/>
</dbReference>
<dbReference type="Gene3D" id="2.40.30.10">
    <property type="entry name" value="Translation factors"/>
    <property type="match status" value="1"/>
</dbReference>
<protein>
    <submittedName>
        <fullName evidence="10">Oxidoreductase, FAD-binding domain protein</fullName>
    </submittedName>
</protein>
<gene>
    <name evidence="10" type="ORF">LEP1GSC081_0932</name>
</gene>
<accession>A0A0E2AZI0</accession>
<evidence type="ECO:0000259" key="9">
    <source>
        <dbReference type="PROSITE" id="PS51384"/>
    </source>
</evidence>
<comment type="caution">
    <text evidence="10">The sequence shown here is derived from an EMBL/GenBank/DDBJ whole genome shotgun (WGS) entry which is preliminary data.</text>
</comment>
<evidence type="ECO:0000313" key="11">
    <source>
        <dbReference type="Proteomes" id="UP000006253"/>
    </source>
</evidence>
<keyword evidence="2" id="KW-0285">Flavoprotein</keyword>
<organism evidence="10 11">
    <name type="scientific">Leptospira kirschneri str. H1</name>
    <dbReference type="NCBI Taxonomy" id="1049966"/>
    <lineage>
        <taxon>Bacteria</taxon>
        <taxon>Pseudomonadati</taxon>
        <taxon>Spirochaetota</taxon>
        <taxon>Spirochaetia</taxon>
        <taxon>Leptospirales</taxon>
        <taxon>Leptospiraceae</taxon>
        <taxon>Leptospira</taxon>
    </lineage>
</organism>
<feature type="domain" description="FAD-binding FR-type" evidence="9">
    <location>
        <begin position="1"/>
        <end position="106"/>
    </location>
</feature>
<evidence type="ECO:0000256" key="6">
    <source>
        <dbReference type="ARBA" id="ARBA00023002"/>
    </source>
</evidence>
<dbReference type="GO" id="GO:0051537">
    <property type="term" value="F:2 iron, 2 sulfur cluster binding"/>
    <property type="evidence" value="ECO:0007669"/>
    <property type="project" value="UniProtKB-KW"/>
</dbReference>
<keyword evidence="7" id="KW-0408">Iron</keyword>
<dbReference type="AlphaFoldDB" id="A0A0E2AZI0"/>
<dbReference type="InterPro" id="IPR017927">
    <property type="entry name" value="FAD-bd_FR_type"/>
</dbReference>
<keyword evidence="3" id="KW-0001">2Fe-2S</keyword>
<sequence>MTKSSKRAEIKNICKKSGSAIITLVSKNGPLNFLGGQYVIFNSGLKTKDGKEIKRAYSIFSSDTQQEEFQICIQPVTGGLISNHIPNLAIGSELEFSGPWGKFFENPNWPKKGKILLIATDIGITAIHSILHSLRWKDKLKDTYVLWYLFLKDKSISVQEVLKRLPKEFHFMNVISVSRINHPNRTEECLRSLKEELITFDFPQSAFLAGDGKLIRVAQNFLLKSGLDEKFIGMETFFNSTKKSEITSP</sequence>
<comment type="cofactor">
    <cofactor evidence="1">
        <name>FAD</name>
        <dbReference type="ChEBI" id="CHEBI:57692"/>
    </cofactor>
</comment>
<evidence type="ECO:0000256" key="8">
    <source>
        <dbReference type="ARBA" id="ARBA00023014"/>
    </source>
</evidence>
<keyword evidence="6" id="KW-0560">Oxidoreductase</keyword>
<dbReference type="GO" id="GO:0016491">
    <property type="term" value="F:oxidoreductase activity"/>
    <property type="evidence" value="ECO:0007669"/>
    <property type="project" value="UniProtKB-KW"/>
</dbReference>
<dbReference type="PROSITE" id="PS51384">
    <property type="entry name" value="FAD_FR"/>
    <property type="match status" value="1"/>
</dbReference>
<dbReference type="SUPFAM" id="SSF52343">
    <property type="entry name" value="Ferredoxin reductase-like, C-terminal NADP-linked domain"/>
    <property type="match status" value="1"/>
</dbReference>
<dbReference type="CDD" id="cd00322">
    <property type="entry name" value="FNR_like"/>
    <property type="match status" value="1"/>
</dbReference>
<dbReference type="PANTHER" id="PTHR47354">
    <property type="entry name" value="NADH OXIDOREDUCTASE HCR"/>
    <property type="match status" value="1"/>
</dbReference>
<dbReference type="InterPro" id="IPR039261">
    <property type="entry name" value="FNR_nucleotide-bd"/>
</dbReference>
<dbReference type="RefSeq" id="WP_004766547.1">
    <property type="nucleotide sequence ID" value="NZ_AHMY02000056.1"/>
</dbReference>
<dbReference type="InterPro" id="IPR050415">
    <property type="entry name" value="MRET"/>
</dbReference>
<keyword evidence="4" id="KW-0479">Metal-binding</keyword>
<dbReference type="Gene3D" id="3.40.50.80">
    <property type="entry name" value="Nucleotide-binding domain of ferredoxin-NADP reductase (FNR) module"/>
    <property type="match status" value="1"/>
</dbReference>
<dbReference type="Proteomes" id="UP000006253">
    <property type="component" value="Unassembled WGS sequence"/>
</dbReference>
<dbReference type="EMBL" id="AHMY02000056">
    <property type="protein sequence ID" value="EKO14375.1"/>
    <property type="molecule type" value="Genomic_DNA"/>
</dbReference>
<evidence type="ECO:0000256" key="4">
    <source>
        <dbReference type="ARBA" id="ARBA00022723"/>
    </source>
</evidence>
<proteinExistence type="predicted"/>
<dbReference type="PANTHER" id="PTHR47354:SF8">
    <property type="entry name" value="1,2-PHENYLACETYL-COA EPOXIDASE, SUBUNIT E"/>
    <property type="match status" value="1"/>
</dbReference>